<proteinExistence type="predicted"/>
<dbReference type="Proteomes" id="UP000887222">
    <property type="component" value="Unassembled WGS sequence"/>
</dbReference>
<dbReference type="EMBL" id="BPMK01000002">
    <property type="protein sequence ID" value="GIZ50672.1"/>
    <property type="molecule type" value="Genomic_DNA"/>
</dbReference>
<dbReference type="RefSeq" id="WP_220806842.1">
    <property type="nucleotide sequence ID" value="NZ_BPMK01000002.1"/>
</dbReference>
<accession>A0ABQ4Q0U4</accession>
<keyword evidence="2" id="KW-1185">Reference proteome</keyword>
<comment type="caution">
    <text evidence="1">The sequence shown here is derived from an EMBL/GenBank/DDBJ whole genome shotgun (WGS) entry which is preliminary data.</text>
</comment>
<organism evidence="1 2">
    <name type="scientific">Noviherbaspirillum aridicola</name>
    <dbReference type="NCBI Taxonomy" id="2849687"/>
    <lineage>
        <taxon>Bacteria</taxon>
        <taxon>Pseudomonadati</taxon>
        <taxon>Pseudomonadota</taxon>
        <taxon>Betaproteobacteria</taxon>
        <taxon>Burkholderiales</taxon>
        <taxon>Oxalobacteraceae</taxon>
        <taxon>Noviherbaspirillum</taxon>
    </lineage>
</organism>
<name>A0ABQ4Q0U4_9BURK</name>
<evidence type="ECO:0000313" key="1">
    <source>
        <dbReference type="EMBL" id="GIZ50672.1"/>
    </source>
</evidence>
<protein>
    <recommendedName>
        <fullName evidence="3">Hemerythrin HHE cation binding domain-containing protein</fullName>
    </recommendedName>
</protein>
<reference evidence="1 2" key="1">
    <citation type="journal article" date="2022" name="Int. J. Syst. Evol. Microbiol.">
        <title>Noviherbaspirillum aridicola sp. nov., isolated from an arid soil in Pakistan.</title>
        <authorList>
            <person name="Khan I.U."/>
            <person name="Saqib M."/>
            <person name="Amin A."/>
            <person name="Hussain F."/>
            <person name="Li L."/>
            <person name="Liu Y.H."/>
            <person name="Fang B.Z."/>
            <person name="Ahmed I."/>
            <person name="Li W.J."/>
        </authorList>
    </citation>
    <scope>NUCLEOTIDE SEQUENCE [LARGE SCALE GENOMIC DNA]</scope>
    <source>
        <strain evidence="1 2">NCCP-691</strain>
    </source>
</reference>
<sequence>MLTSTYSLVAITAEQERSRGMLARLRQHFQNAWKGVVQADFGILENACQRLMQFDNFFRCRKIDTYLVPVMRMMGREAQSIVSELESLAARAAGMLDRIRQQLRSADTRAAPDAMRDLVSGYCDTVSLRLDREEHELLPLSRRLLSVEDWFSIAARMLADDGGRRGRAPRAIILPRGVSPAAQRALGTR</sequence>
<gene>
    <name evidence="1" type="ORF">NCCP691_06860</name>
</gene>
<dbReference type="Gene3D" id="1.20.120.520">
    <property type="entry name" value="nmb1532 protein domain like"/>
    <property type="match status" value="1"/>
</dbReference>
<evidence type="ECO:0008006" key="3">
    <source>
        <dbReference type="Google" id="ProtNLM"/>
    </source>
</evidence>
<evidence type="ECO:0000313" key="2">
    <source>
        <dbReference type="Proteomes" id="UP000887222"/>
    </source>
</evidence>